<protein>
    <recommendedName>
        <fullName evidence="3">Bacterial bifunctional deaminase-reductase C-terminal domain-containing protein</fullName>
    </recommendedName>
</protein>
<proteinExistence type="predicted"/>
<organism evidence="1 2">
    <name type="scientific">Cohnella pontilimi</name>
    <dbReference type="NCBI Taxonomy" id="2564100"/>
    <lineage>
        <taxon>Bacteria</taxon>
        <taxon>Bacillati</taxon>
        <taxon>Bacillota</taxon>
        <taxon>Bacilli</taxon>
        <taxon>Bacillales</taxon>
        <taxon>Paenibacillaceae</taxon>
        <taxon>Cohnella</taxon>
    </lineage>
</organism>
<dbReference type="SUPFAM" id="SSF53597">
    <property type="entry name" value="Dihydrofolate reductase-like"/>
    <property type="match status" value="1"/>
</dbReference>
<dbReference type="InterPro" id="IPR024072">
    <property type="entry name" value="DHFR-like_dom_sf"/>
</dbReference>
<evidence type="ECO:0008006" key="3">
    <source>
        <dbReference type="Google" id="ProtNLM"/>
    </source>
</evidence>
<keyword evidence="2" id="KW-1185">Reference proteome</keyword>
<dbReference type="Gene3D" id="3.40.430.10">
    <property type="entry name" value="Dihydrofolate Reductase, subunit A"/>
    <property type="match status" value="1"/>
</dbReference>
<accession>A0A4U0FDJ8</accession>
<comment type="caution">
    <text evidence="1">The sequence shown here is derived from an EMBL/GenBank/DDBJ whole genome shotgun (WGS) entry which is preliminary data.</text>
</comment>
<dbReference type="Proteomes" id="UP000309673">
    <property type="component" value="Unassembled WGS sequence"/>
</dbReference>
<sequence length="44" mass="4960">MTYPVVLGSGQRLFPEGMDKFKLKLEATETFPTGVVTHIYCVVR</sequence>
<dbReference type="OrthoDB" id="195113at2"/>
<name>A0A4U0FDJ8_9BACL</name>
<evidence type="ECO:0000313" key="1">
    <source>
        <dbReference type="EMBL" id="TJY42334.1"/>
    </source>
</evidence>
<reference evidence="1 2" key="1">
    <citation type="submission" date="2019-04" db="EMBL/GenBank/DDBJ databases">
        <title>Cohnella sp. nov., isolated from soil.</title>
        <authorList>
            <person name="Kim W."/>
        </authorList>
    </citation>
    <scope>NUCLEOTIDE SEQUENCE [LARGE SCALE GENOMIC DNA]</scope>
    <source>
        <strain evidence="1 2">CAU 1483</strain>
    </source>
</reference>
<dbReference type="AlphaFoldDB" id="A0A4U0FDJ8"/>
<gene>
    <name evidence="1" type="ORF">E5161_10075</name>
</gene>
<dbReference type="EMBL" id="SUPK01000004">
    <property type="protein sequence ID" value="TJY42334.1"/>
    <property type="molecule type" value="Genomic_DNA"/>
</dbReference>
<evidence type="ECO:0000313" key="2">
    <source>
        <dbReference type="Proteomes" id="UP000309673"/>
    </source>
</evidence>